<dbReference type="OrthoDB" id="9785230at2"/>
<dbReference type="Pfam" id="PF11794">
    <property type="entry name" value="HpaB_N"/>
    <property type="match status" value="1"/>
</dbReference>
<evidence type="ECO:0000259" key="5">
    <source>
        <dbReference type="Pfam" id="PF03241"/>
    </source>
</evidence>
<keyword evidence="8" id="KW-0503">Monooxygenase</keyword>
<protein>
    <submittedName>
        <fullName evidence="8">4-hydroxyphenylacetate 3-monooxygenase, oxygenase component</fullName>
        <ecNumber evidence="7">1.14.14.9</ecNumber>
    </submittedName>
</protein>
<dbReference type="InterPro" id="IPR046373">
    <property type="entry name" value="Acyl-CoA_Oxase/DH_mid-dom_sf"/>
</dbReference>
<dbReference type="InterPro" id="IPR036250">
    <property type="entry name" value="AcylCo_DH-like_C"/>
</dbReference>
<dbReference type="Gene3D" id="1.20.140.10">
    <property type="entry name" value="Butyryl-CoA Dehydrogenase, subunit A, domain 3"/>
    <property type="match status" value="1"/>
</dbReference>
<feature type="domain" description="HpaB/PvcC/4-BUDH C-terminal" evidence="5">
    <location>
        <begin position="284"/>
        <end position="472"/>
    </location>
</feature>
<dbReference type="NCBIfam" id="TIGR02309">
    <property type="entry name" value="HpaB-1"/>
    <property type="match status" value="1"/>
</dbReference>
<sequence>MPVKNGSDYIERINRHLPDVWIAGERVRGLISEHQAFKGLMATQASMYDMQQAEEWQAKMTYASPSTGDPVGLSFLQPKTKKDLALRRQMMQAWASAHHGFLGRAPDYMNTAIMAFAAAAGLIEKETPEYADNLRRYYEYCRENDVTLSHVFIQPKAARMPAFLRTFEEDAAARVVEKNKDGIVVRGAFLLDTQGATSDEILVFPAPFPYGGGEDSPYAFAFAVPSNLAGVSFICRESFVGGESAYNYPLSSRFEEMDTLVLFEDALVPWDRVFICGNERMAWQLVDESRFHTHAGMQIMCKNIAKTEFILGTLERMVEVGGLDSYGHVTEKVTEVIVALETLKAFQIAAEKGASRDKWGSMLPDPKPLLAANSYFPKVYPRFLEIIQLIGASGLIMIPDEADFGTEIGGQLNLYLKGIDLSAEENVKLSRLAWELSVSAFGGRQAVYERFFFGNAAVVDGRLYNTYKERETLGRRVQDFLSGKDGKGLG</sequence>
<keyword evidence="1" id="KW-0285">Flavoprotein</keyword>
<organism evidence="8 9">
    <name type="scientific">Paenibacillus chitinolyticus</name>
    <dbReference type="NCBI Taxonomy" id="79263"/>
    <lineage>
        <taxon>Bacteria</taxon>
        <taxon>Bacillati</taxon>
        <taxon>Bacillota</taxon>
        <taxon>Bacilli</taxon>
        <taxon>Bacillales</taxon>
        <taxon>Paenibacillaceae</taxon>
        <taxon>Paenibacillus</taxon>
    </lineage>
</organism>
<evidence type="ECO:0000313" key="10">
    <source>
        <dbReference type="Proteomes" id="UP001527202"/>
    </source>
</evidence>
<dbReference type="Pfam" id="PF03241">
    <property type="entry name" value="HpaB"/>
    <property type="match status" value="1"/>
</dbReference>
<feature type="binding site" evidence="4">
    <location>
        <position position="193"/>
    </location>
    <ligand>
        <name>FAD</name>
        <dbReference type="ChEBI" id="CHEBI:57692"/>
    </ligand>
</feature>
<feature type="domain" description="HpaB/PvcC/4-BUDH N-terminal" evidence="6">
    <location>
        <begin position="6"/>
        <end position="275"/>
    </location>
</feature>
<reference evidence="8 9" key="1">
    <citation type="submission" date="2018-01" db="EMBL/GenBank/DDBJ databases">
        <title>The whole genome sequencing and assembly of Paenibacillus chitinolyticus KCCM 41400 strain.</title>
        <authorList>
            <person name="Kim J.-Y."/>
            <person name="Park M.-K."/>
            <person name="Lee Y.-J."/>
            <person name="Yi H."/>
            <person name="Bahn Y.-S."/>
            <person name="Kim J.F."/>
            <person name="Lee D.-W."/>
        </authorList>
    </citation>
    <scope>NUCLEOTIDE SEQUENCE [LARGE SCALE GENOMIC DNA]</scope>
    <source>
        <strain evidence="8 9">KCCM 41400</strain>
    </source>
</reference>
<dbReference type="PIRSF" id="PIRSF000331">
    <property type="entry name" value="HpaA_HpaB"/>
    <property type="match status" value="1"/>
</dbReference>
<dbReference type="GO" id="GO:0050660">
    <property type="term" value="F:flavin adenine dinucleotide binding"/>
    <property type="evidence" value="ECO:0007669"/>
    <property type="project" value="InterPro"/>
</dbReference>
<dbReference type="EMBL" id="JAMDMJ010000027">
    <property type="protein sequence ID" value="MCY9598034.1"/>
    <property type="molecule type" value="Genomic_DNA"/>
</dbReference>
<dbReference type="Gene3D" id="2.40.110.10">
    <property type="entry name" value="Butyryl-CoA Dehydrogenase, subunit A, domain 2"/>
    <property type="match status" value="1"/>
</dbReference>
<dbReference type="GeneID" id="95378774"/>
<dbReference type="SUPFAM" id="SSF47203">
    <property type="entry name" value="Acyl-CoA dehydrogenase C-terminal domain-like"/>
    <property type="match status" value="1"/>
</dbReference>
<evidence type="ECO:0000256" key="4">
    <source>
        <dbReference type="PIRSR" id="PIRSR000331-2"/>
    </source>
</evidence>
<dbReference type="GO" id="GO:0016627">
    <property type="term" value="F:oxidoreductase activity, acting on the CH-CH group of donors"/>
    <property type="evidence" value="ECO:0007669"/>
    <property type="project" value="InterPro"/>
</dbReference>
<dbReference type="PANTHER" id="PTHR36117:SF3">
    <property type="entry name" value="4-HYDROXYPHENYLACETATE 3-MONOOXYGENASE-RELATED"/>
    <property type="match status" value="1"/>
</dbReference>
<dbReference type="KEGG" id="pchi:PC41400_28695"/>
<dbReference type="InterPro" id="IPR024674">
    <property type="entry name" value="HpaB/PvcC/4-BUDH_N"/>
</dbReference>
<keyword evidence="10" id="KW-1185">Reference proteome</keyword>
<dbReference type="GO" id="GO:0052881">
    <property type="term" value="F:4-hydroxyphenylacetate 3-monooxygenase activity"/>
    <property type="evidence" value="ECO:0007669"/>
    <property type="project" value="UniProtKB-EC"/>
</dbReference>
<dbReference type="InterPro" id="IPR012687">
    <property type="entry name" value="HpaB_Deino-type"/>
</dbReference>
<accession>A0A410X4A9</accession>
<keyword evidence="2 4" id="KW-0274">FAD</keyword>
<dbReference type="InterPro" id="IPR024719">
    <property type="entry name" value="HpaB/PvcC/4-BUDH_C"/>
</dbReference>
<dbReference type="InterPro" id="IPR009100">
    <property type="entry name" value="AcylCoA_DH/oxidase_NM_dom_sf"/>
</dbReference>
<name>A0A410X4A9_9BACL</name>
<evidence type="ECO:0000313" key="8">
    <source>
        <dbReference type="EMBL" id="QAV21437.1"/>
    </source>
</evidence>
<reference evidence="7 10" key="2">
    <citation type="submission" date="2022-05" db="EMBL/GenBank/DDBJ databases">
        <title>Genome Sequencing of Bee-Associated Microbes.</title>
        <authorList>
            <person name="Dunlap C."/>
        </authorList>
    </citation>
    <scope>NUCLEOTIDE SEQUENCE [LARGE SCALE GENOMIC DNA]</scope>
    <source>
        <strain evidence="7 10">NRRL B-23120</strain>
    </source>
</reference>
<evidence type="ECO:0000256" key="2">
    <source>
        <dbReference type="ARBA" id="ARBA00022827"/>
    </source>
</evidence>
<evidence type="ECO:0000256" key="1">
    <source>
        <dbReference type="ARBA" id="ARBA00022630"/>
    </source>
</evidence>
<dbReference type="EC" id="1.14.14.9" evidence="7"/>
<dbReference type="EMBL" id="CP026520">
    <property type="protein sequence ID" value="QAV21437.1"/>
    <property type="molecule type" value="Genomic_DNA"/>
</dbReference>
<evidence type="ECO:0000256" key="3">
    <source>
        <dbReference type="ARBA" id="ARBA00023002"/>
    </source>
</evidence>
<dbReference type="InterPro" id="IPR004925">
    <property type="entry name" value="HpaB/PvcC/4-BUDH"/>
</dbReference>
<dbReference type="AlphaFoldDB" id="A0A410X4A9"/>
<keyword evidence="3 7" id="KW-0560">Oxidoreductase</keyword>
<evidence type="ECO:0000313" key="7">
    <source>
        <dbReference type="EMBL" id="MCY9598034.1"/>
    </source>
</evidence>
<evidence type="ECO:0000313" key="9">
    <source>
        <dbReference type="Proteomes" id="UP000288943"/>
    </source>
</evidence>
<dbReference type="PANTHER" id="PTHR36117">
    <property type="entry name" value="4-HYDROXYPHENYLACETATE 3-MONOOXYGENASE-RELATED"/>
    <property type="match status" value="1"/>
</dbReference>
<dbReference type="GO" id="GO:0010124">
    <property type="term" value="P:phenylacetate catabolic process"/>
    <property type="evidence" value="ECO:0007669"/>
    <property type="project" value="InterPro"/>
</dbReference>
<dbReference type="Proteomes" id="UP001527202">
    <property type="component" value="Unassembled WGS sequence"/>
</dbReference>
<dbReference type="Proteomes" id="UP000288943">
    <property type="component" value="Chromosome"/>
</dbReference>
<dbReference type="Gene3D" id="1.10.3140.10">
    <property type="entry name" value="4-hydroxybutyryl-coa dehydratase, domain 1"/>
    <property type="match status" value="1"/>
</dbReference>
<dbReference type="SUPFAM" id="SSF56645">
    <property type="entry name" value="Acyl-CoA dehydrogenase NM domain-like"/>
    <property type="match status" value="1"/>
</dbReference>
<evidence type="ECO:0000259" key="6">
    <source>
        <dbReference type="Pfam" id="PF11794"/>
    </source>
</evidence>
<gene>
    <name evidence="8" type="primary">hpaB</name>
    <name evidence="7" type="ORF">M5X16_19965</name>
    <name evidence="8" type="ORF">PC41400_28695</name>
</gene>
<dbReference type="RefSeq" id="WP_042234384.1">
    <property type="nucleotide sequence ID" value="NZ_CP026520.1"/>
</dbReference>
<proteinExistence type="predicted"/>